<comment type="subunit">
    <text evidence="3">Interacts with DDB1 and CUL4A.</text>
</comment>
<keyword evidence="5" id="KW-0597">Phosphoprotein</keyword>
<dbReference type="InterPro" id="IPR051859">
    <property type="entry name" value="DCAF"/>
</dbReference>
<dbReference type="Gene3D" id="2.130.10.10">
    <property type="entry name" value="YVTN repeat-like/Quinoprotein amine dehydrogenase"/>
    <property type="match status" value="2"/>
</dbReference>
<reference evidence="12" key="2">
    <citation type="submission" date="2025-09" db="UniProtKB">
        <authorList>
            <consortium name="Ensembl"/>
        </authorList>
    </citation>
    <scope>IDENTIFICATION</scope>
</reference>
<dbReference type="InterPro" id="IPR001680">
    <property type="entry name" value="WD40_rpt"/>
</dbReference>
<evidence type="ECO:0000256" key="3">
    <source>
        <dbReference type="ARBA" id="ARBA00011299"/>
    </source>
</evidence>
<dbReference type="Proteomes" id="UP000694386">
    <property type="component" value="Unplaced"/>
</dbReference>
<dbReference type="FunFam" id="2.130.10.10:FF:002187">
    <property type="entry name" value="DDB1 and CUL4 associated factor 11"/>
    <property type="match status" value="1"/>
</dbReference>
<feature type="region of interest" description="Disordered" evidence="11">
    <location>
        <begin position="1"/>
        <end position="40"/>
    </location>
</feature>
<dbReference type="FunFam" id="2.130.10.10:FF:000115">
    <property type="entry name" value="DDB1- and CUL4-associated factor 11 isoform X1"/>
    <property type="match status" value="1"/>
</dbReference>
<name>A0A8C2LL77_CRIGR</name>
<evidence type="ECO:0000313" key="12">
    <source>
        <dbReference type="Ensembl" id="ENSCGRP00001004946.1"/>
    </source>
</evidence>
<accession>A0A8C2LL77</accession>
<evidence type="ECO:0000256" key="4">
    <source>
        <dbReference type="ARBA" id="ARBA00021767"/>
    </source>
</evidence>
<keyword evidence="8 9" id="KW-0833">Ubl conjugation pathway</keyword>
<proteinExistence type="inferred from homology"/>
<dbReference type="PANTHER" id="PTHR19847">
    <property type="entry name" value="DDB1- AND CUL4-ASSOCIATED FACTOR 11"/>
    <property type="match status" value="1"/>
</dbReference>
<dbReference type="SMART" id="SM00320">
    <property type="entry name" value="WD40"/>
    <property type="match status" value="6"/>
</dbReference>
<dbReference type="PANTHER" id="PTHR19847:SF7">
    <property type="entry name" value="DDB1- AND CUL4-ASSOCIATED FACTOR 11"/>
    <property type="match status" value="1"/>
</dbReference>
<evidence type="ECO:0000256" key="2">
    <source>
        <dbReference type="ARBA" id="ARBA00004906"/>
    </source>
</evidence>
<sequence length="542" mass="61287">MGSRNSSSAGSGSLEPSEGLSRRAAGLRRSEEEEEEDEDVDLAQVLAYLLRRGQVRLVQGGGAANLQLIQAFSDSEEEHDSAWDGRLGDRYNPPVDAAPDTGELEYNEIKTQVELATGRLGLRKTAQEHSFPRMLHQRERGLCHRGSFSLGEQSRVMSHFLPNDLSFTDTYSQKAFCGIYSKDGQIFMSACQDQTIRLYDCRYGRFHKFKSIKARDVGWSVLDVAFTPDGNHFLYSSWSDYNFCSRSSSFAFSRPEERRFAVFSIAVSSDGREVLGGANDGCLYVFDREQNRRTLQIESHEDDVNAVAFADISSQILFSGGDDAICKVWDRRTMREDDPKPVGALAGHQDGITFIDSKGDARYLISNSKDQTIKLWDIRRFSSREGMEASRQAATQQNWDYRWQQVPKKAWKKLKLPGDSSLMTYRGHGVLHTLIRCRFSPAHSTGQQFIYSGCSTGKVVVYDLLSGHIVKKLTNHKACVRDVSWHPFEEKIVSRLGWWDGNLRLWQYRQAEYFQDDMPESEKCPCAPTSVPCPSVAFSSPQ</sequence>
<gene>
    <name evidence="12" type="primary">Dcaf11</name>
</gene>
<dbReference type="InterPro" id="IPR017399">
    <property type="entry name" value="DCAF11/LEC14B"/>
</dbReference>
<dbReference type="UniPathway" id="UPA00143"/>
<dbReference type="PROSITE" id="PS50294">
    <property type="entry name" value="WD_REPEATS_REGION"/>
    <property type="match status" value="2"/>
</dbReference>
<feature type="compositionally biased region" description="Low complexity" evidence="11">
    <location>
        <begin position="1"/>
        <end position="24"/>
    </location>
</feature>
<dbReference type="SUPFAM" id="SSF50978">
    <property type="entry name" value="WD40 repeat-like"/>
    <property type="match status" value="1"/>
</dbReference>
<dbReference type="GO" id="GO:0043161">
    <property type="term" value="P:proteasome-mediated ubiquitin-dependent protein catabolic process"/>
    <property type="evidence" value="ECO:0007669"/>
    <property type="project" value="TreeGrafter"/>
</dbReference>
<keyword evidence="7" id="KW-0677">Repeat</keyword>
<evidence type="ECO:0000256" key="7">
    <source>
        <dbReference type="ARBA" id="ARBA00022737"/>
    </source>
</evidence>
<feature type="repeat" description="WD" evidence="10">
    <location>
        <begin position="297"/>
        <end position="330"/>
    </location>
</feature>
<evidence type="ECO:0000256" key="5">
    <source>
        <dbReference type="ARBA" id="ARBA00022553"/>
    </source>
</evidence>
<dbReference type="InterPro" id="IPR015943">
    <property type="entry name" value="WD40/YVTN_repeat-like_dom_sf"/>
</dbReference>
<dbReference type="PIRSF" id="PIRSF038135">
    <property type="entry name" value="WD_repeat_p23"/>
    <property type="match status" value="1"/>
</dbReference>
<dbReference type="InterPro" id="IPR036322">
    <property type="entry name" value="WD40_repeat_dom_sf"/>
</dbReference>
<evidence type="ECO:0000256" key="1">
    <source>
        <dbReference type="ARBA" id="ARBA00002614"/>
    </source>
</evidence>
<dbReference type="Pfam" id="PF00400">
    <property type="entry name" value="WD40"/>
    <property type="match status" value="4"/>
</dbReference>
<feature type="repeat" description="WD" evidence="10">
    <location>
        <begin position="345"/>
        <end position="379"/>
    </location>
</feature>
<dbReference type="GO" id="GO:0080008">
    <property type="term" value="C:Cul4-RING E3 ubiquitin ligase complex"/>
    <property type="evidence" value="ECO:0007669"/>
    <property type="project" value="TreeGrafter"/>
</dbReference>
<comment type="pathway">
    <text evidence="2 9">Protein modification; protein ubiquitination.</text>
</comment>
<evidence type="ECO:0000256" key="6">
    <source>
        <dbReference type="ARBA" id="ARBA00022574"/>
    </source>
</evidence>
<protein>
    <recommendedName>
        <fullName evidence="4 9">DDB1- and CUL4-associated factor 11</fullName>
    </recommendedName>
</protein>
<organism evidence="12 13">
    <name type="scientific">Cricetulus griseus</name>
    <name type="common">Chinese hamster</name>
    <name type="synonym">Cricetulus barabensis griseus</name>
    <dbReference type="NCBI Taxonomy" id="10029"/>
    <lineage>
        <taxon>Eukaryota</taxon>
        <taxon>Metazoa</taxon>
        <taxon>Chordata</taxon>
        <taxon>Craniata</taxon>
        <taxon>Vertebrata</taxon>
        <taxon>Euteleostomi</taxon>
        <taxon>Mammalia</taxon>
        <taxon>Eutheria</taxon>
        <taxon>Euarchontoglires</taxon>
        <taxon>Glires</taxon>
        <taxon>Rodentia</taxon>
        <taxon>Myomorpha</taxon>
        <taxon>Muroidea</taxon>
        <taxon>Cricetidae</taxon>
        <taxon>Cricetinae</taxon>
        <taxon>Cricetulus</taxon>
    </lineage>
</organism>
<evidence type="ECO:0000256" key="9">
    <source>
        <dbReference type="PIRNR" id="PIRNR038135"/>
    </source>
</evidence>
<evidence type="ECO:0000313" key="13">
    <source>
        <dbReference type="Proteomes" id="UP000694386"/>
    </source>
</evidence>
<evidence type="ECO:0000256" key="8">
    <source>
        <dbReference type="ARBA" id="ARBA00022786"/>
    </source>
</evidence>
<dbReference type="AlphaFoldDB" id="A0A8C2LL77"/>
<dbReference type="PROSITE" id="PS50082">
    <property type="entry name" value="WD_REPEATS_2"/>
    <property type="match status" value="2"/>
</dbReference>
<reference evidence="12" key="1">
    <citation type="submission" date="2025-08" db="UniProtKB">
        <authorList>
            <consortium name="Ensembl"/>
        </authorList>
    </citation>
    <scope>IDENTIFICATION</scope>
</reference>
<evidence type="ECO:0000256" key="10">
    <source>
        <dbReference type="PROSITE-ProRule" id="PRU00221"/>
    </source>
</evidence>
<keyword evidence="6 10" id="KW-0853">WD repeat</keyword>
<comment type="function">
    <text evidence="1 9">May function as a substrate receptor for CUL4-DDB1 E3 ubiquitin-protein ligase complex.</text>
</comment>
<evidence type="ECO:0000256" key="11">
    <source>
        <dbReference type="SAM" id="MobiDB-lite"/>
    </source>
</evidence>
<dbReference type="Ensembl" id="ENSCGRT00001007519.1">
    <property type="protein sequence ID" value="ENSCGRP00001004946.1"/>
    <property type="gene ID" value="ENSCGRG00001006357.1"/>
</dbReference>
<dbReference type="GO" id="GO:0016567">
    <property type="term" value="P:protein ubiquitination"/>
    <property type="evidence" value="ECO:0007669"/>
    <property type="project" value="UniProtKB-UniPathway"/>
</dbReference>
<comment type="similarity">
    <text evidence="9">Belongs to the WD repeat LEC14B family.</text>
</comment>